<feature type="region of interest" description="Disordered" evidence="2">
    <location>
        <begin position="1"/>
        <end position="88"/>
    </location>
</feature>
<proteinExistence type="predicted"/>
<evidence type="ECO:0000313" key="4">
    <source>
        <dbReference type="Proteomes" id="UP000799770"/>
    </source>
</evidence>
<sequence>MRNSLNNGGYSYSSSEPRYAAPPAQPPLPKRSSAYSYRPDTRKQNRWPPRPSVEDEAAALAREFPSPVGSEQEQSSGEAKSRGSVDQYPIIEEIEQARVAQHIDDRRFVLVSDPSTDGDSQSTIRDRRRKSFAERGNMPYLKTDIPDDPPLFSKRVSTPYSYTKPTKESTAPSAGDYFLRYDSVTQSPRAPKNDVFDDSDADEDTTHLRTERKPARYSFVKSDLQKEDLRTNLLGSQTKPDRRRKRPESRSSSPLPVRPSSPLHCERPPPPSPPRSPKLPPRRPTESPPSSRPSSRSGPRATHLSFSETVSPPPIPGRVPVTGAGWNATYPPTTVSESSQQSSRYGRNESMPVPMPRIDVRSPSPARPSRPANPLPYPVDDRPIDAFMPPEEAYQFDHSLNSPAASSPFRPVFPDSPRMAQSPSLGSPRDPQSAFRPSIPSRHTAAEEVPRLHRVRSSSMRSQSSHDSRRSERKQPSLSLDKPLPSCPRSQPSSRYDLWYTLENCPNFDICPTCYDGVFADTHFAQYFKLKKGYDRTIERYCDFSSPWMRLAWLLTAKQQRPKPDLIYALASIIEDERPCPRERELTNGYWYGIPDPRDGMHITNFTICPCDKRQLEALFPSVRGYLTSIPPGDYRMPAKQACSVRVTSRRFPKYLDLLVELDEEARSRGRALRFESFMQLARTNAFKRECQRDTQLFKQAWHFMLALPEFTVCEECYDEVVLPAIQDRNKLASMFNRTVQFVPNESSTDGSSCCLYSKRMRRVWDRALQDEDFKYIKRKALERKEEESRLSDERRKYENYLKRPDMYHKGTADYDKLMRRIQDVDDEWKEWE</sequence>
<gene>
    <name evidence="3" type="ORF">BDV96DRAFT_509257</name>
</gene>
<feature type="compositionally biased region" description="Polar residues" evidence="2">
    <location>
        <begin position="155"/>
        <end position="172"/>
    </location>
</feature>
<evidence type="ECO:0000256" key="2">
    <source>
        <dbReference type="SAM" id="MobiDB-lite"/>
    </source>
</evidence>
<feature type="compositionally biased region" description="Polar residues" evidence="2">
    <location>
        <begin position="113"/>
        <end position="123"/>
    </location>
</feature>
<dbReference type="EMBL" id="ML977378">
    <property type="protein sequence ID" value="KAF2105516.1"/>
    <property type="molecule type" value="Genomic_DNA"/>
</dbReference>
<keyword evidence="4" id="KW-1185">Reference proteome</keyword>
<dbReference type="OrthoDB" id="5296at2759"/>
<feature type="compositionally biased region" description="Basic and acidic residues" evidence="2">
    <location>
        <begin position="464"/>
        <end position="475"/>
    </location>
</feature>
<reference evidence="3" key="1">
    <citation type="journal article" date="2020" name="Stud. Mycol.">
        <title>101 Dothideomycetes genomes: a test case for predicting lifestyles and emergence of pathogens.</title>
        <authorList>
            <person name="Haridas S."/>
            <person name="Albert R."/>
            <person name="Binder M."/>
            <person name="Bloem J."/>
            <person name="Labutti K."/>
            <person name="Salamov A."/>
            <person name="Andreopoulos B."/>
            <person name="Baker S."/>
            <person name="Barry K."/>
            <person name="Bills G."/>
            <person name="Bluhm B."/>
            <person name="Cannon C."/>
            <person name="Castanera R."/>
            <person name="Culley D."/>
            <person name="Daum C."/>
            <person name="Ezra D."/>
            <person name="Gonzalez J."/>
            <person name="Henrissat B."/>
            <person name="Kuo A."/>
            <person name="Liang C."/>
            <person name="Lipzen A."/>
            <person name="Lutzoni F."/>
            <person name="Magnuson J."/>
            <person name="Mondo S."/>
            <person name="Nolan M."/>
            <person name="Ohm R."/>
            <person name="Pangilinan J."/>
            <person name="Park H.-J."/>
            <person name="Ramirez L."/>
            <person name="Alfaro M."/>
            <person name="Sun H."/>
            <person name="Tritt A."/>
            <person name="Yoshinaga Y."/>
            <person name="Zwiers L.-H."/>
            <person name="Turgeon B."/>
            <person name="Goodwin S."/>
            <person name="Spatafora J."/>
            <person name="Crous P."/>
            <person name="Grigoriev I."/>
        </authorList>
    </citation>
    <scope>NUCLEOTIDE SEQUENCE</scope>
    <source>
        <strain evidence="3">CBS 627.86</strain>
    </source>
</reference>
<feature type="compositionally biased region" description="Basic and acidic residues" evidence="2">
    <location>
        <begin position="204"/>
        <end position="214"/>
    </location>
</feature>
<evidence type="ECO:0000313" key="3">
    <source>
        <dbReference type="EMBL" id="KAF2105516.1"/>
    </source>
</evidence>
<evidence type="ECO:0000256" key="1">
    <source>
        <dbReference type="SAM" id="Coils"/>
    </source>
</evidence>
<feature type="compositionally biased region" description="Polar residues" evidence="2">
    <location>
        <begin position="69"/>
        <end position="78"/>
    </location>
</feature>
<protein>
    <submittedName>
        <fullName evidence="3">Uncharacterized protein</fullName>
    </submittedName>
</protein>
<feature type="compositionally biased region" description="Low complexity" evidence="2">
    <location>
        <begin position="250"/>
        <end position="263"/>
    </location>
</feature>
<feature type="coiled-coil region" evidence="1">
    <location>
        <begin position="777"/>
        <end position="804"/>
    </location>
</feature>
<feature type="compositionally biased region" description="Pro residues" evidence="2">
    <location>
        <begin position="365"/>
        <end position="377"/>
    </location>
</feature>
<accession>A0A6A5YEI5</accession>
<organism evidence="3 4">
    <name type="scientific">Lophiotrema nucula</name>
    <dbReference type="NCBI Taxonomy" id="690887"/>
    <lineage>
        <taxon>Eukaryota</taxon>
        <taxon>Fungi</taxon>
        <taxon>Dikarya</taxon>
        <taxon>Ascomycota</taxon>
        <taxon>Pezizomycotina</taxon>
        <taxon>Dothideomycetes</taxon>
        <taxon>Pleosporomycetidae</taxon>
        <taxon>Pleosporales</taxon>
        <taxon>Lophiotremataceae</taxon>
        <taxon>Lophiotrema</taxon>
    </lineage>
</organism>
<dbReference type="Proteomes" id="UP000799770">
    <property type="component" value="Unassembled WGS sequence"/>
</dbReference>
<feature type="compositionally biased region" description="Polar residues" evidence="2">
    <location>
        <begin position="330"/>
        <end position="345"/>
    </location>
</feature>
<feature type="compositionally biased region" description="Low complexity" evidence="2">
    <location>
        <begin position="1"/>
        <end position="15"/>
    </location>
</feature>
<keyword evidence="1" id="KW-0175">Coiled coil</keyword>
<feature type="region of interest" description="Disordered" evidence="2">
    <location>
        <begin position="108"/>
        <end position="491"/>
    </location>
</feature>
<dbReference type="AlphaFoldDB" id="A0A6A5YEI5"/>
<feature type="compositionally biased region" description="Pro residues" evidence="2">
    <location>
        <begin position="268"/>
        <end position="279"/>
    </location>
</feature>
<name>A0A6A5YEI5_9PLEO</name>